<name>A0A0R3XCS5_HYDTA</name>
<dbReference type="WBParaSite" id="TTAC_0001135201-mRNA-1">
    <property type="protein sequence ID" value="TTAC_0001135201-mRNA-1"/>
    <property type="gene ID" value="TTAC_0001135201"/>
</dbReference>
<keyword evidence="2" id="KW-1185">Reference proteome</keyword>
<evidence type="ECO:0000313" key="2">
    <source>
        <dbReference type="Proteomes" id="UP000274429"/>
    </source>
</evidence>
<dbReference type="EMBL" id="UYWX01023679">
    <property type="protein sequence ID" value="VDM36313.1"/>
    <property type="molecule type" value="Genomic_DNA"/>
</dbReference>
<dbReference type="Proteomes" id="UP000274429">
    <property type="component" value="Unassembled WGS sequence"/>
</dbReference>
<dbReference type="AlphaFoldDB" id="A0A0R3XCS5"/>
<evidence type="ECO:0000313" key="1">
    <source>
        <dbReference type="EMBL" id="VDM36313.1"/>
    </source>
</evidence>
<organism evidence="3">
    <name type="scientific">Hydatigena taeniaeformis</name>
    <name type="common">Feline tapeworm</name>
    <name type="synonym">Taenia taeniaeformis</name>
    <dbReference type="NCBI Taxonomy" id="6205"/>
    <lineage>
        <taxon>Eukaryota</taxon>
        <taxon>Metazoa</taxon>
        <taxon>Spiralia</taxon>
        <taxon>Lophotrochozoa</taxon>
        <taxon>Platyhelminthes</taxon>
        <taxon>Cestoda</taxon>
        <taxon>Eucestoda</taxon>
        <taxon>Cyclophyllidea</taxon>
        <taxon>Taeniidae</taxon>
        <taxon>Hydatigera</taxon>
    </lineage>
</organism>
<accession>A0A0R3XCS5</accession>
<reference evidence="1 2" key="2">
    <citation type="submission" date="2018-11" db="EMBL/GenBank/DDBJ databases">
        <authorList>
            <consortium name="Pathogen Informatics"/>
        </authorList>
    </citation>
    <scope>NUCLEOTIDE SEQUENCE [LARGE SCALE GENOMIC DNA]</scope>
</reference>
<sequence length="74" mass="8288">MAFFATMSSSQWFALRCIELLTVQLCYYYLLAMSVAADGGWSAKEQEKSAGQCLTPQAIDTEREKLLEVVTDEV</sequence>
<reference evidence="3" key="1">
    <citation type="submission" date="2017-02" db="UniProtKB">
        <authorList>
            <consortium name="WormBaseParasite"/>
        </authorList>
    </citation>
    <scope>IDENTIFICATION</scope>
</reference>
<gene>
    <name evidence="1" type="ORF">TTAC_LOCUS11333</name>
</gene>
<proteinExistence type="predicted"/>
<evidence type="ECO:0000313" key="3">
    <source>
        <dbReference type="WBParaSite" id="TTAC_0001135201-mRNA-1"/>
    </source>
</evidence>
<protein>
    <submittedName>
        <fullName evidence="3">Secreted protein</fullName>
    </submittedName>
</protein>